<feature type="compositionally biased region" description="Basic and acidic residues" evidence="2">
    <location>
        <begin position="41"/>
        <end position="50"/>
    </location>
</feature>
<dbReference type="Pfam" id="PF00646">
    <property type="entry name" value="F-box"/>
    <property type="match status" value="1"/>
</dbReference>
<protein>
    <recommendedName>
        <fullName evidence="3">F-box domain-containing protein</fullName>
    </recommendedName>
</protein>
<feature type="region of interest" description="Disordered" evidence="2">
    <location>
        <begin position="567"/>
        <end position="609"/>
    </location>
</feature>
<feature type="region of interest" description="Disordered" evidence="2">
    <location>
        <begin position="223"/>
        <end position="258"/>
    </location>
</feature>
<feature type="repeat" description="TPR" evidence="1">
    <location>
        <begin position="537"/>
        <end position="570"/>
    </location>
</feature>
<feature type="region of interest" description="Disordered" evidence="2">
    <location>
        <begin position="41"/>
        <end position="79"/>
    </location>
</feature>
<feature type="compositionally biased region" description="Basic and acidic residues" evidence="2">
    <location>
        <begin position="355"/>
        <end position="365"/>
    </location>
</feature>
<dbReference type="PROSITE" id="PS50005">
    <property type="entry name" value="TPR"/>
    <property type="match status" value="1"/>
</dbReference>
<feature type="region of interest" description="Disordered" evidence="2">
    <location>
        <begin position="497"/>
        <end position="524"/>
    </location>
</feature>
<accession>G0NL54</accession>
<feature type="compositionally biased region" description="Polar residues" evidence="2">
    <location>
        <begin position="672"/>
        <end position="682"/>
    </location>
</feature>
<evidence type="ECO:0000313" key="5">
    <source>
        <dbReference type="Proteomes" id="UP000008068"/>
    </source>
</evidence>
<evidence type="ECO:0000256" key="2">
    <source>
        <dbReference type="SAM" id="MobiDB-lite"/>
    </source>
</evidence>
<feature type="compositionally biased region" description="Basic and acidic residues" evidence="2">
    <location>
        <begin position="683"/>
        <end position="693"/>
    </location>
</feature>
<feature type="region of interest" description="Disordered" evidence="2">
    <location>
        <begin position="145"/>
        <end position="172"/>
    </location>
</feature>
<feature type="compositionally biased region" description="Basic and acidic residues" evidence="2">
    <location>
        <begin position="57"/>
        <end position="67"/>
    </location>
</feature>
<feature type="compositionally biased region" description="Acidic residues" evidence="2">
    <location>
        <begin position="229"/>
        <end position="250"/>
    </location>
</feature>
<dbReference type="Proteomes" id="UP000008068">
    <property type="component" value="Unassembled WGS sequence"/>
</dbReference>
<feature type="compositionally biased region" description="Acidic residues" evidence="2">
    <location>
        <begin position="727"/>
        <end position="744"/>
    </location>
</feature>
<sequence length="1711" mass="194394">MTGNELGKRGKQKEPFDDWKLGFGSLRAVNYGMDLLERAKAAAKNDKKQDCPVGNKETSEKKLKHADPSPCDSDGPFITLPHPSVVKQAQPVLSTLSEASCTPVPPSTKPASVPCQSEEQCQDVNQVLCGQKKRPSNVQSLIASFEYSKRPGAEPPKAQLRNRKESTQKTDEHCAVAKDEPFLFRIISESYPLREISNDQSKIESSVHRVKYEVVPFSGEDFIRLPEGSESDDSTTECSDEEVDSEDESELSSVVSSVTSLDKQENLNFVGSAPTSEFGVKDNWERAQYSEGTESTLEALQQIDSGSRPAGCSPNAETNEADGHPDVLYVRVVPPVLKSDYDTAKAVMEETESILKTRQESRDQLSSEDETGSVSRQSFVIDAQNISGKCQEDTNASEPLMENHSPPESNMNGLDERLVSSEENQQMSVKSENTVDTDEYHYHVELFLNQIKEKSTQIIDAEKERSVAIDHDHCYTAFVGPTDCFGDYLCTENVTESSTNSSFLSENTEDESEESQHSALDVDDFSKISNDSEVDYARAHSDLASLSKGLASFNKALDSFNEVLKSVPSDESVEENDDESRSCSMSLQNNEGCSEQDESTEKSLAETPENIVEDSIEENFTTSKFRESLDEPDKNIAKLYGTIQESRLSEHQEGHLPEELNLSVKVESNISSAQLPTTSSKETPNRHSDSSLKDENTFLISGSSFYLAPALHLNTKRMFATSRTPESEETEDVYTESNDYETSETDSKDELSEWNDSDHSPPLRKFGFQFVTEEEKDSVKEESEDEIEDRFPARDFVPLADYSTDSETSLDTSEDFEESDVTPILPENLGENSKQITAPESTLAKDSGDHVQLEIQRRLEESLAQPRTTFEVAPIVAQRLLDKLNPKDATQSKIQRGMTTTLDIRRKHFEPVKQVHTSGKPSEQKLPATKKLYVYKSSSSKVPVLPADIFKDRPSSEEWESYYEEDSKSEQPVDYYQAPVSESPTVLPFERSDEYTRNDNVDCQYQSSNSQRPEAHCEDPQEYGHDNLWLTTKDLLECVEREDVFDGCLENDGKSLFYFLIAKIYNQGFGEKLLMSCLPNILVRVFNDNDICYFGPNAKGKENRMKALTLVVESQTASMNACRSELMRIDMTAFHQDLARVYVLDSINRMENINAFSDENKKLLVDAVLRIEHYQADMFVLACQGASKNYMIPLENTEVMQHNYSGENYEQYDPMQLEIQTGDYSYQDELMMMANASECFIPALLVTHPEHYEFAPVELMRQPAEYIKEETILSRPNSAVRHVSVEPVEETYAAQLSEAEYFIRNNHMLYQTYLEKQRMDQSNETIHTHPIEEAIVLYQSGCNDQHEISTIVRNPSVDCNNTSTVLQNWSHFQSYCTVNKGFGNNSVSTMLPMTMDSLLYPSMMIPSTIDLLQYPSMMMPMTMNVLQYPSMMAPPTMDLVQYPSMINPNPITMDFLQYPFMMIPMAMDVLQYPFMINPTTMNFSQYPSTMPPITMDELAERFEKLQIREKPNLCNLPMEILEMVIQNTDIVSRIALRKVSKTLRELVDRQEPFCDLIVLKINSKYVLMNLEGTFVRYKETAEYNANDIKMKIIDNVLQDLLTFMSNPKSRLNHLKVKFTDIYSFRYFLDAWKKHFPLGICVQKITVILIFLLGAEEDEKDYNALHEWFKMDSAQDAFVEFVNGETQIDRGNQIHWFRNDNPSFGELGEWRE</sequence>
<evidence type="ECO:0000259" key="3">
    <source>
        <dbReference type="PROSITE" id="PS50181"/>
    </source>
</evidence>
<dbReference type="PROSITE" id="PS50181">
    <property type="entry name" value="FBOX"/>
    <property type="match status" value="1"/>
</dbReference>
<dbReference type="InParanoid" id="G0NL54"/>
<feature type="compositionally biased region" description="Polar residues" evidence="2">
    <location>
        <begin position="583"/>
        <end position="593"/>
    </location>
</feature>
<feature type="region of interest" description="Disordered" evidence="2">
    <location>
        <begin position="721"/>
        <end position="764"/>
    </location>
</feature>
<feature type="region of interest" description="Disordered" evidence="2">
    <location>
        <begin position="305"/>
        <end position="324"/>
    </location>
</feature>
<feature type="compositionally biased region" description="Basic and acidic residues" evidence="2">
    <location>
        <begin position="162"/>
        <end position="172"/>
    </location>
</feature>
<dbReference type="InterPro" id="IPR019734">
    <property type="entry name" value="TPR_rpt"/>
</dbReference>
<organism evidence="5">
    <name type="scientific">Caenorhabditis brenneri</name>
    <name type="common">Nematode worm</name>
    <dbReference type="NCBI Taxonomy" id="135651"/>
    <lineage>
        <taxon>Eukaryota</taxon>
        <taxon>Metazoa</taxon>
        <taxon>Ecdysozoa</taxon>
        <taxon>Nematoda</taxon>
        <taxon>Chromadorea</taxon>
        <taxon>Rhabditida</taxon>
        <taxon>Rhabditina</taxon>
        <taxon>Rhabditomorpha</taxon>
        <taxon>Rhabditoidea</taxon>
        <taxon>Rhabditidae</taxon>
        <taxon>Peloderinae</taxon>
        <taxon>Caenorhabditis</taxon>
    </lineage>
</organism>
<dbReference type="HOGENOM" id="CLU_240567_0_0_1"/>
<dbReference type="CDD" id="cd22150">
    <property type="entry name" value="F-box_CeFBXA-like"/>
    <property type="match status" value="1"/>
</dbReference>
<feature type="compositionally biased region" description="Basic and acidic residues" evidence="2">
    <location>
        <begin position="745"/>
        <end position="761"/>
    </location>
</feature>
<feature type="region of interest" description="Disordered" evidence="2">
    <location>
        <begin position="355"/>
        <end position="377"/>
    </location>
</feature>
<feature type="region of interest" description="Disordered" evidence="2">
    <location>
        <begin position="672"/>
        <end position="693"/>
    </location>
</feature>
<evidence type="ECO:0000313" key="4">
    <source>
        <dbReference type="EMBL" id="EGT33272.1"/>
    </source>
</evidence>
<reference evidence="5" key="1">
    <citation type="submission" date="2011-07" db="EMBL/GenBank/DDBJ databases">
        <authorList>
            <consortium name="Caenorhabditis brenneri Sequencing and Analysis Consortium"/>
            <person name="Wilson R.K."/>
        </authorList>
    </citation>
    <scope>NUCLEOTIDE SEQUENCE [LARGE SCALE GENOMIC DNA]</scope>
    <source>
        <strain evidence="5">PB2801</strain>
    </source>
</reference>
<dbReference type="EMBL" id="GL379904">
    <property type="protein sequence ID" value="EGT33272.1"/>
    <property type="molecule type" value="Genomic_DNA"/>
</dbReference>
<evidence type="ECO:0000256" key="1">
    <source>
        <dbReference type="PROSITE-ProRule" id="PRU00339"/>
    </source>
</evidence>
<feature type="region of interest" description="Disordered" evidence="2">
    <location>
        <begin position="391"/>
        <end position="414"/>
    </location>
</feature>
<keyword evidence="5" id="KW-1185">Reference proteome</keyword>
<keyword evidence="1" id="KW-0802">TPR repeat</keyword>
<gene>
    <name evidence="4" type="ORF">CAEBREN_23239</name>
</gene>
<proteinExistence type="predicted"/>
<dbReference type="SMART" id="SM00256">
    <property type="entry name" value="FBOX"/>
    <property type="match status" value="1"/>
</dbReference>
<dbReference type="InterPro" id="IPR001810">
    <property type="entry name" value="F-box_dom"/>
</dbReference>
<dbReference type="OrthoDB" id="7600185at2759"/>
<name>G0NL54_CAEBE</name>
<feature type="domain" description="F-box" evidence="3">
    <location>
        <begin position="1510"/>
        <end position="1556"/>
    </location>
</feature>